<dbReference type="Proteomes" id="UP000247476">
    <property type="component" value="Unassembled WGS sequence"/>
</dbReference>
<evidence type="ECO:0000313" key="2">
    <source>
        <dbReference type="Proteomes" id="UP000247476"/>
    </source>
</evidence>
<proteinExistence type="predicted"/>
<accession>A0A2V5K950</accession>
<sequence length="148" mass="15972">MERYWLTPITGIRPLTLGADRFVCAPPDELAGFRRSLDAVHPRLLLSFKARLLLPDTGAGGSCGAEDANGMLDDGRDVVFDSAPLPLSDCGMALLDRLLAPAETASLLETFEAGSPVLPASHRRWLAAMRDWTGKGWSVILLKEGPET</sequence>
<organism evidence="1 2">
    <name type="scientific">Paenibacillus flagellatus</name>
    <dbReference type="NCBI Taxonomy" id="2211139"/>
    <lineage>
        <taxon>Bacteria</taxon>
        <taxon>Bacillati</taxon>
        <taxon>Bacillota</taxon>
        <taxon>Bacilli</taxon>
        <taxon>Bacillales</taxon>
        <taxon>Paenibacillaceae</taxon>
        <taxon>Paenibacillus</taxon>
    </lineage>
</organism>
<evidence type="ECO:0000313" key="1">
    <source>
        <dbReference type="EMBL" id="PYI54614.1"/>
    </source>
</evidence>
<reference evidence="1 2" key="1">
    <citation type="submission" date="2018-05" db="EMBL/GenBank/DDBJ databases">
        <title>Paenibacillus flagellatus sp. nov., isolated from selenium mineral soil.</title>
        <authorList>
            <person name="Dai X."/>
        </authorList>
    </citation>
    <scope>NUCLEOTIDE SEQUENCE [LARGE SCALE GENOMIC DNA]</scope>
    <source>
        <strain evidence="1 2">DXL2</strain>
    </source>
</reference>
<gene>
    <name evidence="1" type="ORF">DLM86_14250</name>
</gene>
<dbReference type="RefSeq" id="WP_110840673.1">
    <property type="nucleotide sequence ID" value="NZ_QJVJ01000005.1"/>
</dbReference>
<dbReference type="AlphaFoldDB" id="A0A2V5K950"/>
<keyword evidence="2" id="KW-1185">Reference proteome</keyword>
<dbReference type="OrthoDB" id="2680436at2"/>
<comment type="caution">
    <text evidence="1">The sequence shown here is derived from an EMBL/GenBank/DDBJ whole genome shotgun (WGS) entry which is preliminary data.</text>
</comment>
<name>A0A2V5K950_9BACL</name>
<dbReference type="EMBL" id="QJVJ01000005">
    <property type="protein sequence ID" value="PYI54614.1"/>
    <property type="molecule type" value="Genomic_DNA"/>
</dbReference>
<protein>
    <submittedName>
        <fullName evidence="1">Uncharacterized protein</fullName>
    </submittedName>
</protein>